<dbReference type="InterPro" id="IPR011990">
    <property type="entry name" value="TPR-like_helical_dom_sf"/>
</dbReference>
<keyword evidence="3" id="KW-0378">Hydrolase</keyword>
<keyword evidence="3" id="KW-0645">Protease</keyword>
<evidence type="ECO:0000313" key="4">
    <source>
        <dbReference type="Proteomes" id="UP000247465"/>
    </source>
</evidence>
<dbReference type="PANTHER" id="PTHR44366">
    <property type="entry name" value="UDP-N-ACETYLGLUCOSAMINE--PEPTIDE N-ACETYLGLUCOSAMINYLTRANSFERASE 110 KDA SUBUNIT"/>
    <property type="match status" value="1"/>
</dbReference>
<dbReference type="Proteomes" id="UP000247465">
    <property type="component" value="Chromosome"/>
</dbReference>
<dbReference type="KEGG" id="mtar:DF168_01503"/>
<organism evidence="3 4">
    <name type="scientific">Candidatus Moanibacter tarae</name>
    <dbReference type="NCBI Taxonomy" id="2200854"/>
    <lineage>
        <taxon>Bacteria</taxon>
        <taxon>Pseudomonadati</taxon>
        <taxon>Verrucomicrobiota</taxon>
        <taxon>Opitutia</taxon>
        <taxon>Puniceicoccales</taxon>
        <taxon>Puniceicoccales incertae sedis</taxon>
        <taxon>Candidatus Moanibacter</taxon>
    </lineage>
</organism>
<dbReference type="EC" id="3.4.-.-" evidence="3"/>
<feature type="region of interest" description="Disordered" evidence="2">
    <location>
        <begin position="248"/>
        <end position="301"/>
    </location>
</feature>
<accession>A0A2Z4AJG6</accession>
<feature type="compositionally biased region" description="Basic and acidic residues" evidence="2">
    <location>
        <begin position="248"/>
        <end position="288"/>
    </location>
</feature>
<dbReference type="EMBL" id="CP029803">
    <property type="protein sequence ID" value="AWT60297.1"/>
    <property type="molecule type" value="Genomic_DNA"/>
</dbReference>
<evidence type="ECO:0000256" key="2">
    <source>
        <dbReference type="SAM" id="MobiDB-lite"/>
    </source>
</evidence>
<name>A0A2Z4AJG6_9BACT</name>
<dbReference type="SUPFAM" id="SSF48452">
    <property type="entry name" value="TPR-like"/>
    <property type="match status" value="2"/>
</dbReference>
<reference evidence="3 4" key="1">
    <citation type="submission" date="2018-06" db="EMBL/GenBank/DDBJ databases">
        <title>Draft Genome Sequence of a Novel Marine Bacterium Related to the Verrucomicrobia.</title>
        <authorList>
            <person name="Vosseberg J."/>
            <person name="Martijn J."/>
            <person name="Ettema T.J.G."/>
        </authorList>
    </citation>
    <scope>NUCLEOTIDE SEQUENCE [LARGE SCALE GENOMIC DNA]</scope>
    <source>
        <strain evidence="3">TARA_B100001123</strain>
    </source>
</reference>
<dbReference type="Gene3D" id="1.25.40.10">
    <property type="entry name" value="Tetratricopeptide repeat domain"/>
    <property type="match status" value="2"/>
</dbReference>
<dbReference type="SMART" id="SM00028">
    <property type="entry name" value="TPR"/>
    <property type="match status" value="6"/>
</dbReference>
<proteinExistence type="predicted"/>
<dbReference type="InterPro" id="IPR037919">
    <property type="entry name" value="OGT"/>
</dbReference>
<dbReference type="InterPro" id="IPR019734">
    <property type="entry name" value="TPR_rpt"/>
</dbReference>
<dbReference type="AlphaFoldDB" id="A0A2Z4AJG6"/>
<evidence type="ECO:0000256" key="1">
    <source>
        <dbReference type="PROSITE-ProRule" id="PRU00339"/>
    </source>
</evidence>
<dbReference type="PANTHER" id="PTHR44366:SF1">
    <property type="entry name" value="UDP-N-ACETYLGLUCOSAMINE--PEPTIDE N-ACETYLGLUCOSAMINYLTRANSFERASE 110 KDA SUBUNIT"/>
    <property type="match status" value="1"/>
</dbReference>
<evidence type="ECO:0000313" key="3">
    <source>
        <dbReference type="EMBL" id="AWT60297.1"/>
    </source>
</evidence>
<dbReference type="Pfam" id="PF13432">
    <property type="entry name" value="TPR_16"/>
    <property type="match status" value="1"/>
</dbReference>
<gene>
    <name evidence="3" type="primary">bepA_1</name>
    <name evidence="3" type="ORF">DF168_01503</name>
</gene>
<dbReference type="GO" id="GO:0006508">
    <property type="term" value="P:proteolysis"/>
    <property type="evidence" value="ECO:0007669"/>
    <property type="project" value="UniProtKB-KW"/>
</dbReference>
<dbReference type="GO" id="GO:0006493">
    <property type="term" value="P:protein O-linked glycosylation"/>
    <property type="evidence" value="ECO:0007669"/>
    <property type="project" value="InterPro"/>
</dbReference>
<sequence length="452" mass="50748">MVEKIAEANENLSEGKLDQAIGLLEALDSRYEREVEIKEALAFAYAEKKDYESSAQMFSEIVGLDDNKAHFLLNAANILENAGKLEEAAGKYVEFLEHKPESSQGWRTLGRINKDLNKPREAIKYYLESYRIVPNGKSAVQLGNLFAKLANIPNSESWYQTAIELNDGNELDALLGLLSIALEKNNPEYAHKIVLNLDQAHPGELDVSNFASVRSDLARWKEQQDALKRELEEQEKLANELREKAAAARRAEKEAAARRAEKEAAARRAEKEAAARRAEKQLMAKSDEEHESEAENPLTSLANARHLKSEGLLDEAVAQYWEVIKLDDTSGSIWSELSSSYLQAGQESWAEATALEAIRRDPLNSHFNLQYLTAVRLTKDQFSYLEELKKAKEKLRNSPEITLALARAYREISGGAVEAAALYQEFLILAPNHPDREIVEAELTNLPETINL</sequence>
<protein>
    <submittedName>
        <fullName evidence="3">Beta-barrel assembly-enhancing protease</fullName>
        <ecNumber evidence="3">3.4.-.-</ecNumber>
    </submittedName>
</protein>
<dbReference type="GO" id="GO:0008233">
    <property type="term" value="F:peptidase activity"/>
    <property type="evidence" value="ECO:0007669"/>
    <property type="project" value="UniProtKB-KW"/>
</dbReference>
<feature type="repeat" description="TPR" evidence="1">
    <location>
        <begin position="103"/>
        <end position="136"/>
    </location>
</feature>
<dbReference type="GO" id="GO:0097363">
    <property type="term" value="F:protein O-acetylglucosaminyltransferase activity"/>
    <property type="evidence" value="ECO:0007669"/>
    <property type="project" value="TreeGrafter"/>
</dbReference>
<keyword evidence="1" id="KW-0802">TPR repeat</keyword>
<dbReference type="PROSITE" id="PS50005">
    <property type="entry name" value="TPR"/>
    <property type="match status" value="1"/>
</dbReference>